<comment type="caution">
    <text evidence="1">The sequence shown here is derived from an EMBL/GenBank/DDBJ whole genome shotgun (WGS) entry which is preliminary data.</text>
</comment>
<dbReference type="EMBL" id="JACXVP010000008">
    <property type="protein sequence ID" value="KAG5592710.1"/>
    <property type="molecule type" value="Genomic_DNA"/>
</dbReference>
<gene>
    <name evidence="1" type="ORF">H5410_043224</name>
</gene>
<dbReference type="AlphaFoldDB" id="A0A9J5Y0T1"/>
<protein>
    <submittedName>
        <fullName evidence="1">Uncharacterized protein</fullName>
    </submittedName>
</protein>
<proteinExistence type="predicted"/>
<sequence>MVSRVFPVPESWSAEESEALKLSTSNSDGDSLRYFLLCLCRGSLSSSELSDISSQVPEMNFLFLSPPEGSIILLFLPSSPIFSTTSQSCSDSPSSLTRIGPLLFSPSTLSGGITNGISTTSHFSLVPSSTHVLHPHSQTVYPFLVMGRLQFRQNHLETEPSPESINMHLSQIA</sequence>
<evidence type="ECO:0000313" key="1">
    <source>
        <dbReference type="EMBL" id="KAG5592710.1"/>
    </source>
</evidence>
<keyword evidence="2" id="KW-1185">Reference proteome</keyword>
<reference evidence="1 2" key="1">
    <citation type="submission" date="2020-09" db="EMBL/GenBank/DDBJ databases">
        <title>De no assembly of potato wild relative species, Solanum commersonii.</title>
        <authorList>
            <person name="Cho K."/>
        </authorList>
    </citation>
    <scope>NUCLEOTIDE SEQUENCE [LARGE SCALE GENOMIC DNA]</scope>
    <source>
        <strain evidence="1">LZ3.2</strain>
        <tissue evidence="1">Leaf</tissue>
    </source>
</reference>
<evidence type="ECO:0000313" key="2">
    <source>
        <dbReference type="Proteomes" id="UP000824120"/>
    </source>
</evidence>
<dbReference type="Proteomes" id="UP000824120">
    <property type="component" value="Chromosome 8"/>
</dbReference>
<organism evidence="1 2">
    <name type="scientific">Solanum commersonii</name>
    <name type="common">Commerson's wild potato</name>
    <name type="synonym">Commerson's nightshade</name>
    <dbReference type="NCBI Taxonomy" id="4109"/>
    <lineage>
        <taxon>Eukaryota</taxon>
        <taxon>Viridiplantae</taxon>
        <taxon>Streptophyta</taxon>
        <taxon>Embryophyta</taxon>
        <taxon>Tracheophyta</taxon>
        <taxon>Spermatophyta</taxon>
        <taxon>Magnoliopsida</taxon>
        <taxon>eudicotyledons</taxon>
        <taxon>Gunneridae</taxon>
        <taxon>Pentapetalae</taxon>
        <taxon>asterids</taxon>
        <taxon>lamiids</taxon>
        <taxon>Solanales</taxon>
        <taxon>Solanaceae</taxon>
        <taxon>Solanoideae</taxon>
        <taxon>Solaneae</taxon>
        <taxon>Solanum</taxon>
    </lineage>
</organism>
<accession>A0A9J5Y0T1</accession>
<name>A0A9J5Y0T1_SOLCO</name>